<reference evidence="1" key="1">
    <citation type="submission" date="2022-07" db="EMBL/GenBank/DDBJ databases">
        <title>Genome Sequence of Physisporinus lineatus.</title>
        <authorList>
            <person name="Buettner E."/>
        </authorList>
    </citation>
    <scope>NUCLEOTIDE SEQUENCE</scope>
    <source>
        <strain evidence="1">VT162</strain>
    </source>
</reference>
<keyword evidence="2" id="KW-1185">Reference proteome</keyword>
<dbReference type="AlphaFoldDB" id="A0AAD5YKU6"/>
<proteinExistence type="predicted"/>
<name>A0AAD5YKU6_9APHY</name>
<sequence length="251" mass="27547">MPVEQVIPMQYPDVLDWAAVVRNPDEKEKLYKHILAYAVSGPLKEVVIDVQGFVGKVNIHPLGDWNPNTGVGGAAGAKQYLQLVDCGHTIPFRAQVEAISHLVDVVVDNCNGELSNRIKIGEKGIRLERNVFTRAGDCAVQSALTIVDDLTGKAGEMEQSWYVKEKVVVLEYKNGETVRRNHAIVKVGDFVNVSVVLQIQKRPPLVKPKVRVNVSMKEITVLESKSKIFSEYQKKAGGGLGGSTTRDVSMA</sequence>
<organism evidence="1 2">
    <name type="scientific">Meripilus lineatus</name>
    <dbReference type="NCBI Taxonomy" id="2056292"/>
    <lineage>
        <taxon>Eukaryota</taxon>
        <taxon>Fungi</taxon>
        <taxon>Dikarya</taxon>
        <taxon>Basidiomycota</taxon>
        <taxon>Agaricomycotina</taxon>
        <taxon>Agaricomycetes</taxon>
        <taxon>Polyporales</taxon>
        <taxon>Meripilaceae</taxon>
        <taxon>Meripilus</taxon>
    </lineage>
</organism>
<accession>A0AAD5YKU6</accession>
<dbReference type="Proteomes" id="UP001212997">
    <property type="component" value="Unassembled WGS sequence"/>
</dbReference>
<evidence type="ECO:0000313" key="2">
    <source>
        <dbReference type="Proteomes" id="UP001212997"/>
    </source>
</evidence>
<protein>
    <submittedName>
        <fullName evidence="1">Uncharacterized protein</fullName>
    </submittedName>
</protein>
<dbReference type="EMBL" id="JANAWD010000098">
    <property type="protein sequence ID" value="KAJ3487229.1"/>
    <property type="molecule type" value="Genomic_DNA"/>
</dbReference>
<evidence type="ECO:0000313" key="1">
    <source>
        <dbReference type="EMBL" id="KAJ3487229.1"/>
    </source>
</evidence>
<comment type="caution">
    <text evidence="1">The sequence shown here is derived from an EMBL/GenBank/DDBJ whole genome shotgun (WGS) entry which is preliminary data.</text>
</comment>
<gene>
    <name evidence="1" type="ORF">NLI96_g3680</name>
</gene>